<name>A9DKA2_9FLAO</name>
<evidence type="ECO:0000313" key="2">
    <source>
        <dbReference type="Proteomes" id="UP000002945"/>
    </source>
</evidence>
<organism evidence="1 2">
    <name type="scientific">Kordia algicida OT-1</name>
    <dbReference type="NCBI Taxonomy" id="391587"/>
    <lineage>
        <taxon>Bacteria</taxon>
        <taxon>Pseudomonadati</taxon>
        <taxon>Bacteroidota</taxon>
        <taxon>Flavobacteriia</taxon>
        <taxon>Flavobacteriales</taxon>
        <taxon>Flavobacteriaceae</taxon>
        <taxon>Kordia</taxon>
    </lineage>
</organism>
<dbReference type="Proteomes" id="UP000002945">
    <property type="component" value="Unassembled WGS sequence"/>
</dbReference>
<comment type="caution">
    <text evidence="1">The sequence shown here is derived from an EMBL/GenBank/DDBJ whole genome shotgun (WGS) entry which is preliminary data.</text>
</comment>
<proteinExistence type="predicted"/>
<dbReference type="STRING" id="391587.KAOT1_13747"/>
<dbReference type="AlphaFoldDB" id="A9DKA2"/>
<protein>
    <submittedName>
        <fullName evidence="1">Uncharacterized protein</fullName>
    </submittedName>
</protein>
<dbReference type="HOGENOM" id="CLU_2423097_0_0_10"/>
<accession>A9DKA2</accession>
<dbReference type="EMBL" id="ABIB01000001">
    <property type="protein sequence ID" value="EDP98285.1"/>
    <property type="molecule type" value="Genomic_DNA"/>
</dbReference>
<gene>
    <name evidence="1" type="ORF">KAOT1_13747</name>
</gene>
<sequence>MIVAQLEEHLPDTQGVLSSNLKYHIKIHTSVGSLTGRTPGNHSGSASSNLAQHSFHTATVVAQLEERMPVTHEVASSNLVYCCFFLTNTNM</sequence>
<keyword evidence="2" id="KW-1185">Reference proteome</keyword>
<evidence type="ECO:0000313" key="1">
    <source>
        <dbReference type="EMBL" id="EDP98285.1"/>
    </source>
</evidence>
<reference evidence="1 2" key="1">
    <citation type="journal article" date="2011" name="J. Bacteriol.">
        <title>Genome sequence of the algicidal bacterium Kordia algicida OT-1.</title>
        <authorList>
            <person name="Lee H.S."/>
            <person name="Kang S.G."/>
            <person name="Kwon K.K."/>
            <person name="Lee J.H."/>
            <person name="Kim S.J."/>
        </authorList>
    </citation>
    <scope>NUCLEOTIDE SEQUENCE [LARGE SCALE GENOMIC DNA]</scope>
    <source>
        <strain evidence="1 2">OT-1</strain>
    </source>
</reference>